<keyword evidence="2" id="KW-0812">Transmembrane</keyword>
<dbReference type="Gene3D" id="3.40.50.300">
    <property type="entry name" value="P-loop containing nucleotide triphosphate hydrolases"/>
    <property type="match status" value="1"/>
</dbReference>
<feature type="non-terminal residue" evidence="6">
    <location>
        <position position="230"/>
    </location>
</feature>
<evidence type="ECO:0000256" key="2">
    <source>
        <dbReference type="ARBA" id="ARBA00022692"/>
    </source>
</evidence>
<dbReference type="GO" id="GO:0140359">
    <property type="term" value="F:ABC-type transporter activity"/>
    <property type="evidence" value="ECO:0007669"/>
    <property type="project" value="InterPro"/>
</dbReference>
<evidence type="ECO:0000256" key="4">
    <source>
        <dbReference type="ARBA" id="ARBA00023136"/>
    </source>
</evidence>
<dbReference type="PROSITE" id="PS50929">
    <property type="entry name" value="ABC_TM1F"/>
    <property type="match status" value="1"/>
</dbReference>
<dbReference type="GO" id="GO:0005524">
    <property type="term" value="F:ATP binding"/>
    <property type="evidence" value="ECO:0007669"/>
    <property type="project" value="InterPro"/>
</dbReference>
<evidence type="ECO:0000256" key="1">
    <source>
        <dbReference type="ARBA" id="ARBA00004141"/>
    </source>
</evidence>
<evidence type="ECO:0000313" key="6">
    <source>
        <dbReference type="EMBL" id="SVE20603.1"/>
    </source>
</evidence>
<keyword evidence="4" id="KW-0472">Membrane</keyword>
<keyword evidence="3" id="KW-1133">Transmembrane helix</keyword>
<dbReference type="InterPro" id="IPR011527">
    <property type="entry name" value="ABC1_TM_dom"/>
</dbReference>
<protein>
    <recommendedName>
        <fullName evidence="5">ABC transmembrane type-1 domain-containing protein</fullName>
    </recommendedName>
</protein>
<organism evidence="6">
    <name type="scientific">marine metagenome</name>
    <dbReference type="NCBI Taxonomy" id="408172"/>
    <lineage>
        <taxon>unclassified sequences</taxon>
        <taxon>metagenomes</taxon>
        <taxon>ecological metagenomes</taxon>
    </lineage>
</organism>
<reference evidence="6" key="1">
    <citation type="submission" date="2018-05" db="EMBL/GenBank/DDBJ databases">
        <authorList>
            <person name="Lanie J.A."/>
            <person name="Ng W.-L."/>
            <person name="Kazmierczak K.M."/>
            <person name="Andrzejewski T.M."/>
            <person name="Davidsen T.M."/>
            <person name="Wayne K.J."/>
            <person name="Tettelin H."/>
            <person name="Glass J.I."/>
            <person name="Rusch D."/>
            <person name="Podicherti R."/>
            <person name="Tsui H.-C.T."/>
            <person name="Winkler M.E."/>
        </authorList>
    </citation>
    <scope>NUCLEOTIDE SEQUENCE</scope>
</reference>
<dbReference type="PANTHER" id="PTHR24221">
    <property type="entry name" value="ATP-BINDING CASSETTE SUB-FAMILY B"/>
    <property type="match status" value="1"/>
</dbReference>
<dbReference type="InterPro" id="IPR027417">
    <property type="entry name" value="P-loop_NTPase"/>
</dbReference>
<gene>
    <name evidence="6" type="ORF">METZ01_LOCUS473457</name>
</gene>
<evidence type="ECO:0000256" key="3">
    <source>
        <dbReference type="ARBA" id="ARBA00022989"/>
    </source>
</evidence>
<dbReference type="InterPro" id="IPR039421">
    <property type="entry name" value="Type_1_exporter"/>
</dbReference>
<dbReference type="AlphaFoldDB" id="A0A383BLC9"/>
<proteinExistence type="predicted"/>
<dbReference type="PANTHER" id="PTHR24221:SF654">
    <property type="entry name" value="ATP-BINDING CASSETTE SUB-FAMILY B MEMBER 6"/>
    <property type="match status" value="1"/>
</dbReference>
<evidence type="ECO:0000259" key="5">
    <source>
        <dbReference type="PROSITE" id="PS50929"/>
    </source>
</evidence>
<dbReference type="GO" id="GO:0016887">
    <property type="term" value="F:ATP hydrolysis activity"/>
    <property type="evidence" value="ECO:0007669"/>
    <property type="project" value="InterPro"/>
</dbReference>
<dbReference type="EMBL" id="UINC01201317">
    <property type="protein sequence ID" value="SVE20603.1"/>
    <property type="molecule type" value="Genomic_DNA"/>
</dbReference>
<dbReference type="GO" id="GO:0034040">
    <property type="term" value="F:ATPase-coupled lipid transmembrane transporter activity"/>
    <property type="evidence" value="ECO:0007669"/>
    <property type="project" value="TreeGrafter"/>
</dbReference>
<dbReference type="SUPFAM" id="SSF52540">
    <property type="entry name" value="P-loop containing nucleoside triphosphate hydrolases"/>
    <property type="match status" value="1"/>
</dbReference>
<dbReference type="Pfam" id="PF00005">
    <property type="entry name" value="ABC_tran"/>
    <property type="match status" value="1"/>
</dbReference>
<accession>A0A383BLC9</accession>
<feature type="domain" description="ABC transmembrane type-1" evidence="5">
    <location>
        <begin position="1"/>
        <end position="49"/>
    </location>
</feature>
<comment type="subcellular location">
    <subcellularLocation>
        <location evidence="1">Membrane</location>
        <topology evidence="1">Multi-pass membrane protein</topology>
    </subcellularLocation>
</comment>
<dbReference type="Gene3D" id="1.20.1560.10">
    <property type="entry name" value="ABC transporter type 1, transmembrane domain"/>
    <property type="match status" value="1"/>
</dbReference>
<dbReference type="InterPro" id="IPR036640">
    <property type="entry name" value="ABC1_TM_sf"/>
</dbReference>
<dbReference type="SUPFAM" id="SSF90123">
    <property type="entry name" value="ABC transporter transmembrane region"/>
    <property type="match status" value="1"/>
</dbReference>
<sequence>MTICLIFVGVILVMGGNLSAGAIIACSMLGGKITGPIRQLITFFADLDGIKRSLELVGKTWNGPTERGSIGAQHVVKGQIVLRDVSISFENKKALDAISLTIPARGKIAVVGRSASGKSTLLRMFQGLLYPNSGVMEIDGQNFRSLDLNNYRNQVAMVDTHPVFFTGTIEENLRFVKPNISDRELEEALYLSGFSRMIKDFPDGLSTEINQLGTSLSLGNRIALSIARSL</sequence>
<name>A0A383BLC9_9ZZZZ</name>
<dbReference type="InterPro" id="IPR003439">
    <property type="entry name" value="ABC_transporter-like_ATP-bd"/>
</dbReference>
<dbReference type="GO" id="GO:0016020">
    <property type="term" value="C:membrane"/>
    <property type="evidence" value="ECO:0007669"/>
    <property type="project" value="UniProtKB-SubCell"/>
</dbReference>